<feature type="transmembrane region" description="Helical" evidence="1">
    <location>
        <begin position="231"/>
        <end position="249"/>
    </location>
</feature>
<proteinExistence type="predicted"/>
<dbReference type="AlphaFoldDB" id="A0A9D0ZIB1"/>
<feature type="transmembrane region" description="Helical" evidence="1">
    <location>
        <begin position="78"/>
        <end position="102"/>
    </location>
</feature>
<dbReference type="Proteomes" id="UP000886787">
    <property type="component" value="Unassembled WGS sequence"/>
</dbReference>
<evidence type="ECO:0000313" key="2">
    <source>
        <dbReference type="EMBL" id="HIQ80702.1"/>
    </source>
</evidence>
<evidence type="ECO:0000256" key="1">
    <source>
        <dbReference type="SAM" id="Phobius"/>
    </source>
</evidence>
<accession>A0A9D0ZIB1</accession>
<keyword evidence="1" id="KW-0472">Membrane</keyword>
<name>A0A9D0ZIB1_9FIRM</name>
<feature type="transmembrane region" description="Helical" evidence="1">
    <location>
        <begin position="21"/>
        <end position="43"/>
    </location>
</feature>
<protein>
    <submittedName>
        <fullName evidence="2">Uncharacterized protein</fullName>
    </submittedName>
</protein>
<comment type="caution">
    <text evidence="2">The sequence shown here is derived from an EMBL/GenBank/DDBJ whole genome shotgun (WGS) entry which is preliminary data.</text>
</comment>
<dbReference type="InterPro" id="IPR014509">
    <property type="entry name" value="YjdF-like"/>
</dbReference>
<keyword evidence="1" id="KW-1133">Transmembrane helix</keyword>
<dbReference type="EMBL" id="DVFW01000026">
    <property type="protein sequence ID" value="HIQ80702.1"/>
    <property type="molecule type" value="Genomic_DNA"/>
</dbReference>
<organism evidence="2 3">
    <name type="scientific">Candidatus Scatavimonas merdigallinarum</name>
    <dbReference type="NCBI Taxonomy" id="2840914"/>
    <lineage>
        <taxon>Bacteria</taxon>
        <taxon>Bacillati</taxon>
        <taxon>Bacillota</taxon>
        <taxon>Clostridia</taxon>
        <taxon>Eubacteriales</taxon>
        <taxon>Oscillospiraceae</taxon>
        <taxon>Oscillospiraceae incertae sedis</taxon>
        <taxon>Candidatus Scatavimonas</taxon>
    </lineage>
</organism>
<reference evidence="2" key="1">
    <citation type="submission" date="2020-10" db="EMBL/GenBank/DDBJ databases">
        <authorList>
            <person name="Gilroy R."/>
        </authorList>
    </citation>
    <scope>NUCLEOTIDE SEQUENCE</scope>
    <source>
        <strain evidence="2">ChiSjej1B19-3389</strain>
    </source>
</reference>
<evidence type="ECO:0000313" key="3">
    <source>
        <dbReference type="Proteomes" id="UP000886787"/>
    </source>
</evidence>
<keyword evidence="1" id="KW-0812">Transmembrane</keyword>
<feature type="transmembrane region" description="Helical" evidence="1">
    <location>
        <begin position="141"/>
        <end position="161"/>
    </location>
</feature>
<feature type="transmembrane region" description="Helical" evidence="1">
    <location>
        <begin position="49"/>
        <end position="66"/>
    </location>
</feature>
<feature type="transmembrane region" description="Helical" evidence="1">
    <location>
        <begin position="108"/>
        <end position="129"/>
    </location>
</feature>
<reference evidence="2" key="2">
    <citation type="journal article" date="2021" name="PeerJ">
        <title>Extensive microbial diversity within the chicken gut microbiome revealed by metagenomics and culture.</title>
        <authorList>
            <person name="Gilroy R."/>
            <person name="Ravi A."/>
            <person name="Getino M."/>
            <person name="Pursley I."/>
            <person name="Horton D.L."/>
            <person name="Alikhan N.F."/>
            <person name="Baker D."/>
            <person name="Gharbi K."/>
            <person name="Hall N."/>
            <person name="Watson M."/>
            <person name="Adriaenssens E.M."/>
            <person name="Foster-Nyarko E."/>
            <person name="Jarju S."/>
            <person name="Secka A."/>
            <person name="Antonio M."/>
            <person name="Oren A."/>
            <person name="Chaudhuri R.R."/>
            <person name="La Ragione R."/>
            <person name="Hildebrand F."/>
            <person name="Pallen M.J."/>
        </authorList>
    </citation>
    <scope>NUCLEOTIDE SEQUENCE</scope>
    <source>
        <strain evidence="2">ChiSjej1B19-3389</strain>
    </source>
</reference>
<gene>
    <name evidence="2" type="ORF">IAD32_05380</name>
</gene>
<sequence>MKAREKLQTKKRLSQEIKENKGTFLFYIVIRVIVIGVMIMGIFSRNYESVFVCALTLVLFLIPSFVEKRLRIDLPNTLEVIVILFIFAAEILGEINAFYIIIPAWDTMLHTINGFLMAAIGFSLVDIFNRSDRIKFSLSPAFLAVVAFCFSMTIGVLWEFFEFGADLFLHTDMQKDTFIQHISSVALHPEGKNIAVHLDAIGKTVVHTAGGETYTFGAYLDIGLIDTMKDLFVNFLGAIVFSVIGFFYIKGRGKTKFAGRFIPKIKEENKQEKQ</sequence>
<dbReference type="Pfam" id="PF09997">
    <property type="entry name" value="DUF2238"/>
    <property type="match status" value="1"/>
</dbReference>